<proteinExistence type="predicted"/>
<dbReference type="EMBL" id="MU005995">
    <property type="protein sequence ID" value="KAF2859285.1"/>
    <property type="molecule type" value="Genomic_DNA"/>
</dbReference>
<dbReference type="InterPro" id="IPR013901">
    <property type="entry name" value="Anthrone_oxy"/>
</dbReference>
<keyword evidence="1" id="KW-0812">Transmembrane</keyword>
<feature type="transmembrane region" description="Helical" evidence="1">
    <location>
        <begin position="88"/>
        <end position="110"/>
    </location>
</feature>
<sequence>MAFQSQAQSLLHYAAISIPFALAGYSFGFSQNAVPCLYDVSATISIPAFAQMYRLGAIANVPGQIFVTLATAYLTWVSPANSPQRTAWGVAAAAMTLVSAWTPTVMLGNINRLKEIGGSKAEMEKSDANLEHRQRLQRWVKQNMVRTACYLVAGFAGLKALN</sequence>
<keyword evidence="1" id="KW-1133">Transmembrane helix</keyword>
<dbReference type="OrthoDB" id="5954308at2759"/>
<feature type="transmembrane region" description="Helical" evidence="1">
    <location>
        <begin position="55"/>
        <end position="76"/>
    </location>
</feature>
<accession>A0A6A7BX40</accession>
<name>A0A6A7BX40_9PEZI</name>
<evidence type="ECO:0000256" key="1">
    <source>
        <dbReference type="SAM" id="Phobius"/>
    </source>
</evidence>
<evidence type="ECO:0000313" key="3">
    <source>
        <dbReference type="Proteomes" id="UP000799421"/>
    </source>
</evidence>
<reference evidence="2" key="1">
    <citation type="journal article" date="2020" name="Stud. Mycol.">
        <title>101 Dothideomycetes genomes: a test case for predicting lifestyles and emergence of pathogens.</title>
        <authorList>
            <person name="Haridas S."/>
            <person name="Albert R."/>
            <person name="Binder M."/>
            <person name="Bloem J."/>
            <person name="Labutti K."/>
            <person name="Salamov A."/>
            <person name="Andreopoulos B."/>
            <person name="Baker S."/>
            <person name="Barry K."/>
            <person name="Bills G."/>
            <person name="Bluhm B."/>
            <person name="Cannon C."/>
            <person name="Castanera R."/>
            <person name="Culley D."/>
            <person name="Daum C."/>
            <person name="Ezra D."/>
            <person name="Gonzalez J."/>
            <person name="Henrissat B."/>
            <person name="Kuo A."/>
            <person name="Liang C."/>
            <person name="Lipzen A."/>
            <person name="Lutzoni F."/>
            <person name="Magnuson J."/>
            <person name="Mondo S."/>
            <person name="Nolan M."/>
            <person name="Ohm R."/>
            <person name="Pangilinan J."/>
            <person name="Park H.-J."/>
            <person name="Ramirez L."/>
            <person name="Alfaro M."/>
            <person name="Sun H."/>
            <person name="Tritt A."/>
            <person name="Yoshinaga Y."/>
            <person name="Zwiers L.-H."/>
            <person name="Turgeon B."/>
            <person name="Goodwin S."/>
            <person name="Spatafora J."/>
            <person name="Crous P."/>
            <person name="Grigoriev I."/>
        </authorList>
    </citation>
    <scope>NUCLEOTIDE SEQUENCE</scope>
    <source>
        <strain evidence="2">CBS 480.64</strain>
    </source>
</reference>
<keyword evidence="1" id="KW-0472">Membrane</keyword>
<dbReference type="Pfam" id="PF08592">
    <property type="entry name" value="Anthrone_oxy"/>
    <property type="match status" value="1"/>
</dbReference>
<dbReference type="AlphaFoldDB" id="A0A6A7BX40"/>
<keyword evidence="3" id="KW-1185">Reference proteome</keyword>
<organism evidence="2 3">
    <name type="scientific">Piedraia hortae CBS 480.64</name>
    <dbReference type="NCBI Taxonomy" id="1314780"/>
    <lineage>
        <taxon>Eukaryota</taxon>
        <taxon>Fungi</taxon>
        <taxon>Dikarya</taxon>
        <taxon>Ascomycota</taxon>
        <taxon>Pezizomycotina</taxon>
        <taxon>Dothideomycetes</taxon>
        <taxon>Dothideomycetidae</taxon>
        <taxon>Capnodiales</taxon>
        <taxon>Piedraiaceae</taxon>
        <taxon>Piedraia</taxon>
    </lineage>
</organism>
<gene>
    <name evidence="2" type="ORF">K470DRAFT_219583</name>
</gene>
<evidence type="ECO:0008006" key="4">
    <source>
        <dbReference type="Google" id="ProtNLM"/>
    </source>
</evidence>
<protein>
    <recommendedName>
        <fullName evidence="4">DUF1772-domain-containing protein</fullName>
    </recommendedName>
</protein>
<dbReference type="Proteomes" id="UP000799421">
    <property type="component" value="Unassembled WGS sequence"/>
</dbReference>
<evidence type="ECO:0000313" key="2">
    <source>
        <dbReference type="EMBL" id="KAF2859285.1"/>
    </source>
</evidence>